<dbReference type="RefSeq" id="WP_106777490.1">
    <property type="nucleotide sequence ID" value="NZ_JBGGGQ010000009.1"/>
</dbReference>
<dbReference type="Gene3D" id="1.10.3720.10">
    <property type="entry name" value="MetI-like"/>
    <property type="match status" value="1"/>
</dbReference>
<organism evidence="9 10">
    <name type="scientific">Peptostreptococcus russellii</name>
    <dbReference type="NCBI Taxonomy" id="215200"/>
    <lineage>
        <taxon>Bacteria</taxon>
        <taxon>Bacillati</taxon>
        <taxon>Bacillota</taxon>
        <taxon>Clostridia</taxon>
        <taxon>Peptostreptococcales</taxon>
        <taxon>Peptostreptococcaceae</taxon>
        <taxon>Peptostreptococcus</taxon>
    </lineage>
</organism>
<keyword evidence="4 7" id="KW-0812">Transmembrane</keyword>
<reference evidence="9" key="1">
    <citation type="thesis" date="2015" institute="Rutgers" country="The State University of New Jersey, 14 College Farm Rd., New Brunswick, NJ, USA">
        <title>Ammonia toxicity in bacteria and its implications for treatment of and resource recovery from highly nitrogenous organic wastes.</title>
        <authorList>
            <person name="Luther A.K."/>
        </authorList>
    </citation>
    <scope>NUCLEOTIDE SEQUENCE</scope>
    <source>
        <strain evidence="9">RT-10B</strain>
    </source>
</reference>
<dbReference type="PROSITE" id="PS50928">
    <property type="entry name" value="ABC_TM1"/>
    <property type="match status" value="1"/>
</dbReference>
<sequence>MTNKKHSLVGIISYIILILGLIWVSLPFIWMLLTAFKPSNEVLKMPPQWIPTVWKWENFKDAIKSVPFNRYFFNSVFISIAVTLGDILTSILAAYAFSHIDFRFKKILLATLLACMMIPGEILMIPNYVTLSKFGWIDTYKALILPWCTSIFSILLIYQQFISLPKSYYKSAKINGCSDLRYLFTILIPCSIPTLASVAILKFINCWNSYIWPLIVTNSTDMRTLPVGAAAFSTEAGVRYNTLMAFSVLMTIPIILIYLFTQKYLVKSIGSSGIKG</sequence>
<keyword evidence="3" id="KW-1003">Cell membrane</keyword>
<feature type="transmembrane region" description="Helical" evidence="7">
    <location>
        <begin position="12"/>
        <end position="36"/>
    </location>
</feature>
<comment type="subcellular location">
    <subcellularLocation>
        <location evidence="1 7">Cell membrane</location>
        <topology evidence="1 7">Multi-pass membrane protein</topology>
    </subcellularLocation>
</comment>
<dbReference type="OrthoDB" id="9787837at2"/>
<proteinExistence type="inferred from homology"/>
<keyword evidence="6 7" id="KW-0472">Membrane</keyword>
<feature type="transmembrane region" description="Helical" evidence="7">
    <location>
        <begin position="140"/>
        <end position="161"/>
    </location>
</feature>
<feature type="domain" description="ABC transmembrane type-1" evidence="8">
    <location>
        <begin position="72"/>
        <end position="261"/>
    </location>
</feature>
<feature type="transmembrane region" description="Helical" evidence="7">
    <location>
        <begin position="107"/>
        <end position="128"/>
    </location>
</feature>
<dbReference type="AlphaFoldDB" id="A0A2P7PYI4"/>
<evidence type="ECO:0000313" key="9">
    <source>
        <dbReference type="EMBL" id="PSJ30768.1"/>
    </source>
</evidence>
<keyword evidence="10" id="KW-1185">Reference proteome</keyword>
<evidence type="ECO:0000259" key="8">
    <source>
        <dbReference type="PROSITE" id="PS50928"/>
    </source>
</evidence>
<evidence type="ECO:0000313" key="10">
    <source>
        <dbReference type="Proteomes" id="UP000241434"/>
    </source>
</evidence>
<evidence type="ECO:0000256" key="3">
    <source>
        <dbReference type="ARBA" id="ARBA00022475"/>
    </source>
</evidence>
<dbReference type="Pfam" id="PF00528">
    <property type="entry name" value="BPD_transp_1"/>
    <property type="match status" value="1"/>
</dbReference>
<keyword evidence="2 7" id="KW-0813">Transport</keyword>
<comment type="similarity">
    <text evidence="7">Belongs to the binding-protein-dependent transport system permease family.</text>
</comment>
<evidence type="ECO:0000256" key="2">
    <source>
        <dbReference type="ARBA" id="ARBA00022448"/>
    </source>
</evidence>
<feature type="transmembrane region" description="Helical" evidence="7">
    <location>
        <begin position="182"/>
        <end position="204"/>
    </location>
</feature>
<name>A0A2P7PYI4_9FIRM</name>
<evidence type="ECO:0000256" key="6">
    <source>
        <dbReference type="ARBA" id="ARBA00023136"/>
    </source>
</evidence>
<dbReference type="GO" id="GO:0005886">
    <property type="term" value="C:plasma membrane"/>
    <property type="evidence" value="ECO:0007669"/>
    <property type="project" value="UniProtKB-SubCell"/>
</dbReference>
<dbReference type="PANTHER" id="PTHR43744">
    <property type="entry name" value="ABC TRANSPORTER PERMEASE PROTEIN MG189-RELATED-RELATED"/>
    <property type="match status" value="1"/>
</dbReference>
<evidence type="ECO:0000256" key="5">
    <source>
        <dbReference type="ARBA" id="ARBA00022989"/>
    </source>
</evidence>
<dbReference type="EMBL" id="JYGE01000012">
    <property type="protein sequence ID" value="PSJ30768.1"/>
    <property type="molecule type" value="Genomic_DNA"/>
</dbReference>
<dbReference type="GO" id="GO:0055085">
    <property type="term" value="P:transmembrane transport"/>
    <property type="evidence" value="ECO:0007669"/>
    <property type="project" value="InterPro"/>
</dbReference>
<evidence type="ECO:0000256" key="1">
    <source>
        <dbReference type="ARBA" id="ARBA00004651"/>
    </source>
</evidence>
<dbReference type="InterPro" id="IPR035906">
    <property type="entry name" value="MetI-like_sf"/>
</dbReference>
<accession>A0A2P7PYI4</accession>
<evidence type="ECO:0000256" key="4">
    <source>
        <dbReference type="ARBA" id="ARBA00022692"/>
    </source>
</evidence>
<dbReference type="SUPFAM" id="SSF161098">
    <property type="entry name" value="MetI-like"/>
    <property type="match status" value="1"/>
</dbReference>
<dbReference type="InterPro" id="IPR000515">
    <property type="entry name" value="MetI-like"/>
</dbReference>
<feature type="transmembrane region" description="Helical" evidence="7">
    <location>
        <begin position="243"/>
        <end position="261"/>
    </location>
</feature>
<protein>
    <submittedName>
        <fullName evidence="9">ABC transporter permease</fullName>
    </submittedName>
</protein>
<dbReference type="Proteomes" id="UP000241434">
    <property type="component" value="Unassembled WGS sequence"/>
</dbReference>
<dbReference type="PANTHER" id="PTHR43744:SF12">
    <property type="entry name" value="ABC TRANSPORTER PERMEASE PROTEIN MG189-RELATED"/>
    <property type="match status" value="1"/>
</dbReference>
<gene>
    <name evidence="9" type="ORF">UF10_09085</name>
</gene>
<feature type="transmembrane region" description="Helical" evidence="7">
    <location>
        <begin position="71"/>
        <end position="95"/>
    </location>
</feature>
<comment type="caution">
    <text evidence="9">The sequence shown here is derived from an EMBL/GenBank/DDBJ whole genome shotgun (WGS) entry which is preliminary data.</text>
</comment>
<keyword evidence="5 7" id="KW-1133">Transmembrane helix</keyword>
<evidence type="ECO:0000256" key="7">
    <source>
        <dbReference type="RuleBase" id="RU363032"/>
    </source>
</evidence>